<dbReference type="Gene3D" id="3.30.70.920">
    <property type="match status" value="1"/>
</dbReference>
<dbReference type="Pfam" id="PF13412">
    <property type="entry name" value="HTH_24"/>
    <property type="match status" value="1"/>
</dbReference>
<dbReference type="InterPro" id="IPR019887">
    <property type="entry name" value="Tscrpt_reg_AsnC/Lrp_C"/>
</dbReference>
<dbReference type="InterPro" id="IPR000485">
    <property type="entry name" value="AsnC-type_HTH_dom"/>
</dbReference>
<dbReference type="InterPro" id="IPR011991">
    <property type="entry name" value="ArsR-like_HTH"/>
</dbReference>
<name>A0A832ZVQ1_CALS0</name>
<dbReference type="Gene3D" id="1.10.10.10">
    <property type="entry name" value="Winged helix-like DNA-binding domain superfamily/Winged helix DNA-binding domain"/>
    <property type="match status" value="1"/>
</dbReference>
<dbReference type="CDD" id="cd00090">
    <property type="entry name" value="HTH_ARSR"/>
    <property type="match status" value="1"/>
</dbReference>
<keyword evidence="3" id="KW-0804">Transcription</keyword>
<proteinExistence type="predicted"/>
<dbReference type="GO" id="GO:0005829">
    <property type="term" value="C:cytosol"/>
    <property type="evidence" value="ECO:0007669"/>
    <property type="project" value="TreeGrafter"/>
</dbReference>
<dbReference type="InterPro" id="IPR011008">
    <property type="entry name" value="Dimeric_a/b-barrel"/>
</dbReference>
<reference evidence="5" key="1">
    <citation type="journal article" date="2020" name="ISME J.">
        <title>Gammaproteobacteria mediating utilization of methyl-, sulfur- and petroleum organic compounds in deep ocean hydrothermal plumes.</title>
        <authorList>
            <person name="Zhou Z."/>
            <person name="Liu Y."/>
            <person name="Pan J."/>
            <person name="Cron B.R."/>
            <person name="Toner B.M."/>
            <person name="Anantharaman K."/>
            <person name="Breier J.A."/>
            <person name="Dick G.J."/>
            <person name="Li M."/>
        </authorList>
    </citation>
    <scope>NUCLEOTIDE SEQUENCE</scope>
    <source>
        <strain evidence="5">SZUA-1515</strain>
    </source>
</reference>
<accession>A0A832ZVQ1</accession>
<dbReference type="PROSITE" id="PS50956">
    <property type="entry name" value="HTH_ASNC_2"/>
    <property type="match status" value="1"/>
</dbReference>
<evidence type="ECO:0000313" key="6">
    <source>
        <dbReference type="Proteomes" id="UP000608579"/>
    </source>
</evidence>
<protein>
    <submittedName>
        <fullName evidence="5">Lrp/AsnC family transcriptional regulator</fullName>
    </submittedName>
</protein>
<dbReference type="SUPFAM" id="SSF54909">
    <property type="entry name" value="Dimeric alpha+beta barrel"/>
    <property type="match status" value="1"/>
</dbReference>
<dbReference type="InterPro" id="IPR036390">
    <property type="entry name" value="WH_DNA-bd_sf"/>
</dbReference>
<dbReference type="PRINTS" id="PR00033">
    <property type="entry name" value="HTHASNC"/>
</dbReference>
<keyword evidence="1" id="KW-0805">Transcription regulation</keyword>
<keyword evidence="2" id="KW-0238">DNA-binding</keyword>
<dbReference type="Proteomes" id="UP000608579">
    <property type="component" value="Unassembled WGS sequence"/>
</dbReference>
<comment type="caution">
    <text evidence="5">The sequence shown here is derived from an EMBL/GenBank/DDBJ whole genome shotgun (WGS) entry which is preliminary data.</text>
</comment>
<dbReference type="Pfam" id="PF01037">
    <property type="entry name" value="AsnC_trans_reg"/>
    <property type="match status" value="1"/>
</dbReference>
<sequence>MAVQLDDIDYNILKVLVKDSRLSYREVAKRLGLAVGTVASRIKQLESRGVIKGYTLMLDHEKLGYGITAVTEIIVTGGKLLEVDRIISKIPNVCCVYDVTGEIDSIVVSKFRTREELSQFTKKILSIPHVERTNTHVVLTTIKEDFRLI</sequence>
<dbReference type="InterPro" id="IPR036388">
    <property type="entry name" value="WH-like_DNA-bd_sf"/>
</dbReference>
<gene>
    <name evidence="5" type="ORF">EYH45_04175</name>
</gene>
<dbReference type="AlphaFoldDB" id="A0A832ZVQ1"/>
<dbReference type="SMART" id="SM00344">
    <property type="entry name" value="HTH_ASNC"/>
    <property type="match status" value="1"/>
</dbReference>
<dbReference type="SUPFAM" id="SSF46785">
    <property type="entry name" value="Winged helix' DNA-binding domain"/>
    <property type="match status" value="1"/>
</dbReference>
<dbReference type="PANTHER" id="PTHR30154:SF34">
    <property type="entry name" value="TRANSCRIPTIONAL REGULATOR AZLB"/>
    <property type="match status" value="1"/>
</dbReference>
<dbReference type="EMBL" id="DQVM01000079">
    <property type="protein sequence ID" value="HIQ29742.1"/>
    <property type="molecule type" value="Genomic_DNA"/>
</dbReference>
<dbReference type="GO" id="GO:0043565">
    <property type="term" value="F:sequence-specific DNA binding"/>
    <property type="evidence" value="ECO:0007669"/>
    <property type="project" value="InterPro"/>
</dbReference>
<evidence type="ECO:0000313" key="5">
    <source>
        <dbReference type="EMBL" id="HIQ29742.1"/>
    </source>
</evidence>
<dbReference type="InterPro" id="IPR019888">
    <property type="entry name" value="Tscrpt_reg_AsnC-like"/>
</dbReference>
<feature type="domain" description="HTH asnC-type" evidence="4">
    <location>
        <begin position="5"/>
        <end position="66"/>
    </location>
</feature>
<dbReference type="GO" id="GO:0043200">
    <property type="term" value="P:response to amino acid"/>
    <property type="evidence" value="ECO:0007669"/>
    <property type="project" value="TreeGrafter"/>
</dbReference>
<evidence type="ECO:0000256" key="2">
    <source>
        <dbReference type="ARBA" id="ARBA00023125"/>
    </source>
</evidence>
<evidence type="ECO:0000259" key="4">
    <source>
        <dbReference type="PROSITE" id="PS50956"/>
    </source>
</evidence>
<dbReference type="PANTHER" id="PTHR30154">
    <property type="entry name" value="LEUCINE-RESPONSIVE REGULATORY PROTEIN"/>
    <property type="match status" value="1"/>
</dbReference>
<organism evidence="5 6">
    <name type="scientific">Caldiarchaeum subterraneum</name>
    <dbReference type="NCBI Taxonomy" id="311458"/>
    <lineage>
        <taxon>Archaea</taxon>
        <taxon>Nitrososphaerota</taxon>
        <taxon>Candidatus Caldarchaeales</taxon>
        <taxon>Candidatus Caldarchaeaceae</taxon>
        <taxon>Candidatus Caldarchaeum</taxon>
    </lineage>
</organism>
<evidence type="ECO:0000256" key="1">
    <source>
        <dbReference type="ARBA" id="ARBA00023015"/>
    </source>
</evidence>
<evidence type="ECO:0000256" key="3">
    <source>
        <dbReference type="ARBA" id="ARBA00023163"/>
    </source>
</evidence>